<reference evidence="2" key="1">
    <citation type="submission" date="2016-09" db="EMBL/GenBank/DDBJ databases">
        <authorList>
            <person name="Gulvik C.A."/>
        </authorList>
    </citation>
    <scope>NUCLEOTIDE SEQUENCE [LARGE SCALE GENOMIC DNA]</scope>
    <source>
        <strain evidence="2">DSM 23328</strain>
    </source>
</reference>
<proteinExistence type="predicted"/>
<dbReference type="AlphaFoldDB" id="A0A1E5GL74"/>
<dbReference type="OrthoDB" id="2195096at2"/>
<gene>
    <name evidence="1" type="ORF">BCR21_00190</name>
</gene>
<evidence type="ECO:0000313" key="2">
    <source>
        <dbReference type="Proteomes" id="UP000094068"/>
    </source>
</evidence>
<sequence length="112" mass="12368">MGLKFYVTEAQTRSSQASQLTNQAITSLQASIQLFLSAPLSSKAYDSAKNYFMVAYTPLCQSAIMTGEALESAHKKFHAYDGQSASFFSDYEASQQEFNTGLAQVILIYLKK</sequence>
<dbReference type="EMBL" id="MIJZ01000001">
    <property type="protein sequence ID" value="OEG13448.1"/>
    <property type="molecule type" value="Genomic_DNA"/>
</dbReference>
<dbReference type="RefSeq" id="WP_069644516.1">
    <property type="nucleotide sequence ID" value="NZ_MIJZ01000001.1"/>
</dbReference>
<protein>
    <submittedName>
        <fullName evidence="1">Uncharacterized protein</fullName>
    </submittedName>
</protein>
<comment type="caution">
    <text evidence="1">The sequence shown here is derived from an EMBL/GenBank/DDBJ whole genome shotgun (WGS) entry which is preliminary data.</text>
</comment>
<keyword evidence="2" id="KW-1185">Reference proteome</keyword>
<dbReference type="Proteomes" id="UP000094068">
    <property type="component" value="Unassembled WGS sequence"/>
</dbReference>
<dbReference type="STRING" id="903984.BCR21_00190"/>
<organism evidence="1 2">
    <name type="scientific">Enterococcus ureasiticus</name>
    <dbReference type="NCBI Taxonomy" id="903984"/>
    <lineage>
        <taxon>Bacteria</taxon>
        <taxon>Bacillati</taxon>
        <taxon>Bacillota</taxon>
        <taxon>Bacilli</taxon>
        <taxon>Lactobacillales</taxon>
        <taxon>Enterococcaceae</taxon>
        <taxon>Enterococcus</taxon>
    </lineage>
</organism>
<evidence type="ECO:0000313" key="1">
    <source>
        <dbReference type="EMBL" id="OEG13448.1"/>
    </source>
</evidence>
<name>A0A1E5GL74_9ENTE</name>
<accession>A0A1E5GL74</accession>